<dbReference type="PROSITE" id="PS51352">
    <property type="entry name" value="THIOREDOXIN_2"/>
    <property type="match status" value="1"/>
</dbReference>
<evidence type="ECO:0000313" key="6">
    <source>
        <dbReference type="Proteomes" id="UP000000939"/>
    </source>
</evidence>
<dbReference type="InterPro" id="IPR013740">
    <property type="entry name" value="Redoxin"/>
</dbReference>
<dbReference type="PANTHER" id="PTHR42852:SF13">
    <property type="entry name" value="PROTEIN DIPZ"/>
    <property type="match status" value="1"/>
</dbReference>
<dbReference type="eggNOG" id="COG0526">
    <property type="taxonomic scope" value="Bacteria"/>
</dbReference>
<keyword evidence="6" id="KW-1185">Reference proteome</keyword>
<evidence type="ECO:0000256" key="2">
    <source>
        <dbReference type="ARBA" id="ARBA00022748"/>
    </source>
</evidence>
<dbReference type="GO" id="GO:0030313">
    <property type="term" value="C:cell envelope"/>
    <property type="evidence" value="ECO:0007669"/>
    <property type="project" value="UniProtKB-SubCell"/>
</dbReference>
<dbReference type="CDD" id="cd02966">
    <property type="entry name" value="TlpA_like_family"/>
    <property type="match status" value="1"/>
</dbReference>
<dbReference type="HOGENOM" id="CLU_042529_11_4_7"/>
<dbReference type="InterPro" id="IPR050553">
    <property type="entry name" value="Thioredoxin_ResA/DsbE_sf"/>
</dbReference>
<dbReference type="KEGG" id="ant:Arnit_1328"/>
<dbReference type="InterPro" id="IPR017937">
    <property type="entry name" value="Thioredoxin_CS"/>
</dbReference>
<evidence type="ECO:0000256" key="1">
    <source>
        <dbReference type="ARBA" id="ARBA00004196"/>
    </source>
</evidence>
<sequence precursor="true">MKYFLLLLTTLFLFTGCDEDAKTVIKDSPSFNELKEKKNEDIYNLVTTQGKKISLEYSKDILTSKDLNGKIILINFFATWCPPCKEELPVFAKLTEKYPNDFEVVSILFKDEISKSDLEVFMKKYKMNFPVTVGGDNERLAKDINNIQKIPESYLFTKDGVLIDKFIGPVNEQALENLIIKLKDQK</sequence>
<dbReference type="Pfam" id="PF08534">
    <property type="entry name" value="Redoxin"/>
    <property type="match status" value="1"/>
</dbReference>
<evidence type="ECO:0000256" key="3">
    <source>
        <dbReference type="ARBA" id="ARBA00023284"/>
    </source>
</evidence>
<reference evidence="5 6" key="1">
    <citation type="journal article" date="2010" name="Stand. Genomic Sci.">
        <title>Complete genome sequence of Arcobacter nitrofigilis type strain (CI).</title>
        <authorList>
            <person name="Pati A."/>
            <person name="Gronow S."/>
            <person name="Lapidus A."/>
            <person name="Copeland A."/>
            <person name="Glavina Del Rio T."/>
            <person name="Nolan M."/>
            <person name="Lucas S."/>
            <person name="Tice H."/>
            <person name="Cheng J.F."/>
            <person name="Han C."/>
            <person name="Chertkov O."/>
            <person name="Bruce D."/>
            <person name="Tapia R."/>
            <person name="Goodwin L."/>
            <person name="Pitluck S."/>
            <person name="Liolios K."/>
            <person name="Ivanova N."/>
            <person name="Mavromatis K."/>
            <person name="Chen A."/>
            <person name="Palaniappan K."/>
            <person name="Land M."/>
            <person name="Hauser L."/>
            <person name="Chang Y.J."/>
            <person name="Jeffries C.D."/>
            <person name="Detter J.C."/>
            <person name="Rohde M."/>
            <person name="Goker M."/>
            <person name="Bristow J."/>
            <person name="Eisen J.A."/>
            <person name="Markowitz V."/>
            <person name="Hugenholtz P."/>
            <person name="Klenk H.P."/>
            <person name="Kyrpides N.C."/>
        </authorList>
    </citation>
    <scope>NUCLEOTIDE SEQUENCE [LARGE SCALE GENOMIC DNA]</scope>
    <source>
        <strain evidence="6">ATCC 33309 / DSM 7299 / CCUG 15893 / LMG 7604 / NCTC 12251 / CI</strain>
    </source>
</reference>
<dbReference type="OrthoDB" id="9813820at2"/>
<keyword evidence="2" id="KW-0201">Cytochrome c-type biogenesis</keyword>
<proteinExistence type="predicted"/>
<dbReference type="GO" id="GO:0017004">
    <property type="term" value="P:cytochrome complex assembly"/>
    <property type="evidence" value="ECO:0007669"/>
    <property type="project" value="UniProtKB-KW"/>
</dbReference>
<dbReference type="InterPro" id="IPR036249">
    <property type="entry name" value="Thioredoxin-like_sf"/>
</dbReference>
<organism evidence="5 6">
    <name type="scientific">Arcobacter nitrofigilis (strain ATCC 33309 / DSM 7299 / CCUG 15893 / LMG 7604 / NCTC 12251 / CI)</name>
    <name type="common">Campylobacter nitrofigilis</name>
    <dbReference type="NCBI Taxonomy" id="572480"/>
    <lineage>
        <taxon>Bacteria</taxon>
        <taxon>Pseudomonadati</taxon>
        <taxon>Campylobacterota</taxon>
        <taxon>Epsilonproteobacteria</taxon>
        <taxon>Campylobacterales</taxon>
        <taxon>Arcobacteraceae</taxon>
        <taxon>Arcobacter</taxon>
    </lineage>
</organism>
<gene>
    <name evidence="5" type="ordered locus">Arnit_1328</name>
</gene>
<dbReference type="PROSITE" id="PS00194">
    <property type="entry name" value="THIOREDOXIN_1"/>
    <property type="match status" value="1"/>
</dbReference>
<dbReference type="GO" id="GO:0016491">
    <property type="term" value="F:oxidoreductase activity"/>
    <property type="evidence" value="ECO:0007669"/>
    <property type="project" value="InterPro"/>
</dbReference>
<dbReference type="InterPro" id="IPR013766">
    <property type="entry name" value="Thioredoxin_domain"/>
</dbReference>
<comment type="subcellular location">
    <subcellularLocation>
        <location evidence="1">Cell envelope</location>
    </subcellularLocation>
</comment>
<dbReference type="PROSITE" id="PS51257">
    <property type="entry name" value="PROKAR_LIPOPROTEIN"/>
    <property type="match status" value="1"/>
</dbReference>
<dbReference type="AlphaFoldDB" id="D5V4T1"/>
<dbReference type="EMBL" id="CP001999">
    <property type="protein sequence ID" value="ADG92986.1"/>
    <property type="molecule type" value="Genomic_DNA"/>
</dbReference>
<name>D5V4T1_ARCNC</name>
<dbReference type="Gene3D" id="3.40.30.10">
    <property type="entry name" value="Glutaredoxin"/>
    <property type="match status" value="1"/>
</dbReference>
<dbReference type="SUPFAM" id="SSF52833">
    <property type="entry name" value="Thioredoxin-like"/>
    <property type="match status" value="1"/>
</dbReference>
<dbReference type="PANTHER" id="PTHR42852">
    <property type="entry name" value="THIOL:DISULFIDE INTERCHANGE PROTEIN DSBE"/>
    <property type="match status" value="1"/>
</dbReference>
<evidence type="ECO:0000259" key="4">
    <source>
        <dbReference type="PROSITE" id="PS51352"/>
    </source>
</evidence>
<accession>D5V4T1</accession>
<dbReference type="RefSeq" id="WP_013135131.1">
    <property type="nucleotide sequence ID" value="NC_014166.1"/>
</dbReference>
<feature type="domain" description="Thioredoxin" evidence="4">
    <location>
        <begin position="34"/>
        <end position="184"/>
    </location>
</feature>
<dbReference type="Proteomes" id="UP000000939">
    <property type="component" value="Chromosome"/>
</dbReference>
<dbReference type="STRING" id="572480.Arnit_1328"/>
<protein>
    <submittedName>
        <fullName evidence="5">Redoxin domain protein</fullName>
    </submittedName>
</protein>
<evidence type="ECO:0000313" key="5">
    <source>
        <dbReference type="EMBL" id="ADG92986.1"/>
    </source>
</evidence>
<keyword evidence="3" id="KW-0676">Redox-active center</keyword>